<keyword evidence="4 7" id="KW-0067">ATP-binding</keyword>
<evidence type="ECO:0000256" key="6">
    <source>
        <dbReference type="ARBA" id="ARBA00023125"/>
    </source>
</evidence>
<feature type="coiled-coil region" evidence="8">
    <location>
        <begin position="527"/>
        <end position="608"/>
    </location>
</feature>
<keyword evidence="7 10" id="KW-0255">Endonuclease</keyword>
<keyword evidence="2 7" id="KW-0547">Nucleotide-binding</keyword>
<keyword evidence="6 7" id="KW-0238">DNA-binding</keyword>
<dbReference type="GO" id="GO:0004519">
    <property type="term" value="F:endonuclease activity"/>
    <property type="evidence" value="ECO:0007669"/>
    <property type="project" value="UniProtKB-UniRule"/>
</dbReference>
<keyword evidence="5 7" id="KW-0694">RNA-binding</keyword>
<evidence type="ECO:0000259" key="9">
    <source>
        <dbReference type="PROSITE" id="PS50828"/>
    </source>
</evidence>
<dbReference type="EC" id="3.6.4.-" evidence="7"/>
<keyword evidence="8" id="KW-0175">Coiled coil</keyword>
<evidence type="ECO:0000256" key="5">
    <source>
        <dbReference type="ARBA" id="ARBA00022884"/>
    </source>
</evidence>
<dbReference type="EMBL" id="BMOY01000019">
    <property type="protein sequence ID" value="GGJ06281.1"/>
    <property type="molecule type" value="Genomic_DNA"/>
</dbReference>
<dbReference type="Pfam" id="PF01713">
    <property type="entry name" value="Smr"/>
    <property type="match status" value="1"/>
</dbReference>
<gene>
    <name evidence="10" type="primary">mutSB</name>
    <name evidence="7" type="synonym">mutS2</name>
    <name evidence="7" type="synonym">rqcU</name>
    <name evidence="10" type="ORF">GCM10010885_14280</name>
</gene>
<dbReference type="InterPro" id="IPR036063">
    <property type="entry name" value="Smr_dom_sf"/>
</dbReference>
<comment type="subunit">
    <text evidence="7">Homodimer. Binds to stalled ribosomes, contacting rRNA.</text>
</comment>
<comment type="function">
    <text evidence="7">Endonuclease that is involved in the suppression of homologous recombination and thus may have a key role in the control of bacterial genetic diversity.</text>
</comment>
<dbReference type="GO" id="GO:0072344">
    <property type="term" value="P:rescue of stalled ribosome"/>
    <property type="evidence" value="ECO:0007669"/>
    <property type="project" value="UniProtKB-UniRule"/>
</dbReference>
<keyword evidence="7" id="KW-0540">Nuclease</keyword>
<evidence type="ECO:0000256" key="3">
    <source>
        <dbReference type="ARBA" id="ARBA00022801"/>
    </source>
</evidence>
<dbReference type="PROSITE" id="PS50828">
    <property type="entry name" value="SMR"/>
    <property type="match status" value="1"/>
</dbReference>
<keyword evidence="11" id="KW-1185">Reference proteome</keyword>
<dbReference type="InterPro" id="IPR002625">
    <property type="entry name" value="Smr_dom"/>
</dbReference>
<dbReference type="HAMAP" id="MF_00092">
    <property type="entry name" value="MutS2"/>
    <property type="match status" value="1"/>
</dbReference>
<dbReference type="GO" id="GO:0043023">
    <property type="term" value="F:ribosomal large subunit binding"/>
    <property type="evidence" value="ECO:0007669"/>
    <property type="project" value="UniProtKB-UniRule"/>
</dbReference>
<dbReference type="SMART" id="SM00533">
    <property type="entry name" value="MUTSd"/>
    <property type="match status" value="1"/>
</dbReference>
<dbReference type="GO" id="GO:0005524">
    <property type="term" value="F:ATP binding"/>
    <property type="evidence" value="ECO:0007669"/>
    <property type="project" value="UniProtKB-UniRule"/>
</dbReference>
<comment type="similarity">
    <text evidence="7">Belongs to the DNA mismatch repair MutS family. MutS2 subfamily.</text>
</comment>
<evidence type="ECO:0000313" key="10">
    <source>
        <dbReference type="EMBL" id="GGJ06281.1"/>
    </source>
</evidence>
<dbReference type="SUPFAM" id="SSF52540">
    <property type="entry name" value="P-loop containing nucleoside triphosphate hydrolases"/>
    <property type="match status" value="1"/>
</dbReference>
<dbReference type="GO" id="GO:0045910">
    <property type="term" value="P:negative regulation of DNA recombination"/>
    <property type="evidence" value="ECO:0007669"/>
    <property type="project" value="InterPro"/>
</dbReference>
<dbReference type="GO" id="GO:0006298">
    <property type="term" value="P:mismatch repair"/>
    <property type="evidence" value="ECO:0007669"/>
    <property type="project" value="InterPro"/>
</dbReference>
<evidence type="ECO:0000256" key="4">
    <source>
        <dbReference type="ARBA" id="ARBA00022840"/>
    </source>
</evidence>
<dbReference type="Proteomes" id="UP000637695">
    <property type="component" value="Unassembled WGS sequence"/>
</dbReference>
<dbReference type="GO" id="GO:0019843">
    <property type="term" value="F:rRNA binding"/>
    <property type="evidence" value="ECO:0007669"/>
    <property type="project" value="UniProtKB-UniRule"/>
</dbReference>
<reference evidence="10" key="1">
    <citation type="journal article" date="2014" name="Int. J. Syst. Evol. Microbiol.">
        <title>Complete genome sequence of Corynebacterium casei LMG S-19264T (=DSM 44701T), isolated from a smear-ripened cheese.</title>
        <authorList>
            <consortium name="US DOE Joint Genome Institute (JGI-PGF)"/>
            <person name="Walter F."/>
            <person name="Albersmeier A."/>
            <person name="Kalinowski J."/>
            <person name="Ruckert C."/>
        </authorList>
    </citation>
    <scope>NUCLEOTIDE SEQUENCE</scope>
    <source>
        <strain evidence="10">JCM 18487</strain>
    </source>
</reference>
<comment type="caution">
    <text evidence="10">The sequence shown here is derived from an EMBL/GenBank/DDBJ whole genome shotgun (WGS) entry which is preliminary data.</text>
</comment>
<keyword evidence="3 7" id="KW-0378">Hydrolase</keyword>
<feature type="domain" description="Smr" evidence="9">
    <location>
        <begin position="713"/>
        <end position="788"/>
    </location>
</feature>
<comment type="function">
    <text evidence="7">Acts as a ribosome collision sensor, splitting the ribosome into its 2 subunits. Detects stalled/collided 70S ribosomes which it binds and splits by an ATP-hydrolysis driven conformational change. Acts upstream of the ribosome quality control system (RQC), a ribosome-associated complex that mediates the extraction of incompletely synthesized nascent chains from stalled ribosomes and their subsequent degradation. Probably generates substrates for RQC.</text>
</comment>
<dbReference type="InterPro" id="IPR027417">
    <property type="entry name" value="P-loop_NTPase"/>
</dbReference>
<dbReference type="InterPro" id="IPR007696">
    <property type="entry name" value="DNA_mismatch_repair_MutS_core"/>
</dbReference>
<reference evidence="10" key="2">
    <citation type="submission" date="2020-09" db="EMBL/GenBank/DDBJ databases">
        <authorList>
            <person name="Sun Q."/>
            <person name="Ohkuma M."/>
        </authorList>
    </citation>
    <scope>NUCLEOTIDE SEQUENCE</scope>
    <source>
        <strain evidence="10">JCM 18487</strain>
    </source>
</reference>
<dbReference type="InterPro" id="IPR046893">
    <property type="entry name" value="MSSS"/>
</dbReference>
<sequence length="788" mass="85717">MNAHATPSAPLMSDHVLTVLEFPKVRAQIRELAATSLGKERVDMLRPLSERQAAEAELAAVDECLQYLHRQGPLPFGGIRDIRPAVRKAALRSTLSGEELVAIASFIHGARRIRQALLAAAASFALPRLMATAERLADVRDAEQEIRRHLDDEGQVLDGASPELRRIRTQKRETEARVRQVLDGMLRTHQRYLQDPVVALRGSSLCLPVRVEFKNMVPGVVHDYSASGATVYIEPQAVVELNLRIRELEVLEAREVERILARISAVVGDAAPQLLTNADVLAEIDSWMARAEYAVRAGASRPRLADDGVFDLRRARHPLLPREQAVPIDLRLGDAYQMVVITGPNTGGKTVTLKTIGLLTLMAMAGCFIPAGEGSSIGFCDQVFVDIGDEQSIEQSLSTFSSHMRHIVDMLAHVTQNSLVLLDELGAGTDPTEGAALAMAILDHLRKVGCRVVATTHYPELKAYAFRTPGAVNASMEFDVETLRPTYRLLVGVPGRSNAIAIAERLGLPAAILAQARAWLDRRDVAVEDILAQMERARQEMEAARERAVAARAEAEALRAQWEEARTRLEEETRRVRAQAAAQAQETVARAQAEADRIIRALRQMHAQAVKDHELVALRKALADALPEEPAKTGRGRQPASVSPGDVVRVLSLGQKGEVVDVAGDGQALVVQLGALRMKVDATDVEVLQKQPPAAPASLGVRRGLPRTVPLEIDVRGETVDEALPRVDKYLDDAVVAGLKRVAIIHGKGTGALRDGVRRFLNRHPHVASWTPGGPGEGGDGVTVVELE</sequence>
<dbReference type="CDD" id="cd03280">
    <property type="entry name" value="ABC_MutS2"/>
    <property type="match status" value="1"/>
</dbReference>
<dbReference type="Pfam" id="PF20297">
    <property type="entry name" value="MSSS"/>
    <property type="match status" value="1"/>
</dbReference>
<proteinExistence type="inferred from homology"/>
<feature type="binding site" evidence="7">
    <location>
        <begin position="343"/>
        <end position="350"/>
    </location>
    <ligand>
        <name>ATP</name>
        <dbReference type="ChEBI" id="CHEBI:30616"/>
    </ligand>
</feature>
<dbReference type="PROSITE" id="PS00486">
    <property type="entry name" value="DNA_MISMATCH_REPAIR_2"/>
    <property type="match status" value="1"/>
</dbReference>
<dbReference type="PANTHER" id="PTHR48466">
    <property type="entry name" value="OS10G0509000 PROTEIN-RELATED"/>
    <property type="match status" value="1"/>
</dbReference>
<evidence type="ECO:0000313" key="11">
    <source>
        <dbReference type="Proteomes" id="UP000637695"/>
    </source>
</evidence>
<dbReference type="InterPro" id="IPR045076">
    <property type="entry name" value="MutS"/>
</dbReference>
<name>A0A917K9U6_9BACL</name>
<dbReference type="PANTHER" id="PTHR48466:SF2">
    <property type="entry name" value="OS10G0509000 PROTEIN"/>
    <property type="match status" value="1"/>
</dbReference>
<dbReference type="GO" id="GO:0030983">
    <property type="term" value="F:mismatched DNA binding"/>
    <property type="evidence" value="ECO:0007669"/>
    <property type="project" value="InterPro"/>
</dbReference>
<dbReference type="GO" id="GO:0140664">
    <property type="term" value="F:ATP-dependent DNA damage sensor activity"/>
    <property type="evidence" value="ECO:0007669"/>
    <property type="project" value="InterPro"/>
</dbReference>
<dbReference type="EC" id="3.1.-.-" evidence="7"/>
<dbReference type="Gene3D" id="3.30.1370.110">
    <property type="match status" value="1"/>
</dbReference>
<keyword evidence="1 7" id="KW-0699">rRNA-binding</keyword>
<dbReference type="InterPro" id="IPR036187">
    <property type="entry name" value="DNA_mismatch_repair_MutS_sf"/>
</dbReference>
<dbReference type="RefSeq" id="WP_229776595.1">
    <property type="nucleotide sequence ID" value="NZ_BMOY01000019.1"/>
</dbReference>
<accession>A0A917K9U6</accession>
<dbReference type="SUPFAM" id="SSF48334">
    <property type="entry name" value="DNA repair protein MutS, domain III"/>
    <property type="match status" value="1"/>
</dbReference>
<evidence type="ECO:0000256" key="2">
    <source>
        <dbReference type="ARBA" id="ARBA00022741"/>
    </source>
</evidence>
<evidence type="ECO:0000256" key="1">
    <source>
        <dbReference type="ARBA" id="ARBA00022730"/>
    </source>
</evidence>
<organism evidence="10 11">
    <name type="scientific">Alicyclobacillus cellulosilyticus</name>
    <dbReference type="NCBI Taxonomy" id="1003997"/>
    <lineage>
        <taxon>Bacteria</taxon>
        <taxon>Bacillati</taxon>
        <taxon>Bacillota</taxon>
        <taxon>Bacilli</taxon>
        <taxon>Bacillales</taxon>
        <taxon>Alicyclobacillaceae</taxon>
        <taxon>Alicyclobacillus</taxon>
    </lineage>
</organism>
<dbReference type="SUPFAM" id="SSF160443">
    <property type="entry name" value="SMR domain-like"/>
    <property type="match status" value="1"/>
</dbReference>
<dbReference type="GO" id="GO:0016887">
    <property type="term" value="F:ATP hydrolysis activity"/>
    <property type="evidence" value="ECO:0007669"/>
    <property type="project" value="InterPro"/>
</dbReference>
<protein>
    <recommendedName>
        <fullName evidence="7">Endonuclease MutS2</fullName>
        <ecNumber evidence="7">3.1.-.-</ecNumber>
    </recommendedName>
    <alternativeName>
        <fullName evidence="7">Ribosome-associated protein quality control-upstream factor</fullName>
        <shortName evidence="7">RQC-upstream factor</shortName>
        <shortName evidence="7">RqcU</shortName>
        <ecNumber evidence="7">3.6.4.-</ecNumber>
    </alternativeName>
</protein>
<dbReference type="Pfam" id="PF00488">
    <property type="entry name" value="MutS_V"/>
    <property type="match status" value="1"/>
</dbReference>
<dbReference type="SMART" id="SM00534">
    <property type="entry name" value="MUTSac"/>
    <property type="match status" value="1"/>
</dbReference>
<dbReference type="FunFam" id="3.40.50.300:FF:000830">
    <property type="entry name" value="Endonuclease MutS2"/>
    <property type="match status" value="1"/>
</dbReference>
<dbReference type="AlphaFoldDB" id="A0A917K9U6"/>
<dbReference type="PIRSF" id="PIRSF005814">
    <property type="entry name" value="MutS_YshD"/>
    <property type="match status" value="1"/>
</dbReference>
<dbReference type="NCBIfam" id="TIGR01069">
    <property type="entry name" value="mutS2"/>
    <property type="match status" value="1"/>
</dbReference>
<evidence type="ECO:0000256" key="7">
    <source>
        <dbReference type="HAMAP-Rule" id="MF_00092"/>
    </source>
</evidence>
<dbReference type="SMART" id="SM00463">
    <property type="entry name" value="SMR"/>
    <property type="match status" value="1"/>
</dbReference>
<dbReference type="InterPro" id="IPR000432">
    <property type="entry name" value="DNA_mismatch_repair_MutS_C"/>
</dbReference>
<dbReference type="InterPro" id="IPR005747">
    <property type="entry name" value="MutS2"/>
</dbReference>
<evidence type="ECO:0000256" key="8">
    <source>
        <dbReference type="SAM" id="Coils"/>
    </source>
</evidence>
<dbReference type="Gene3D" id="3.40.50.300">
    <property type="entry name" value="P-loop containing nucleotide triphosphate hydrolases"/>
    <property type="match status" value="1"/>
</dbReference>